<dbReference type="Pfam" id="PF01936">
    <property type="entry name" value="NYN"/>
    <property type="match status" value="1"/>
</dbReference>
<name>A0A8T6QRR0_9CYAN</name>
<evidence type="ECO:0000313" key="2">
    <source>
        <dbReference type="EMBL" id="NEV67536.1"/>
    </source>
</evidence>
<reference evidence="2" key="3">
    <citation type="submission" date="2020-02" db="EMBL/GenBank/DDBJ databases">
        <authorList>
            <person name="Sarangi A.N."/>
            <person name="Ghosh S."/>
            <person name="Mukherjee M."/>
            <person name="Tripathy S."/>
        </authorList>
    </citation>
    <scope>NUCLEOTIDE SEQUENCE</scope>
    <source>
        <strain evidence="2">BDU141951</strain>
    </source>
</reference>
<dbReference type="InterPro" id="IPR021139">
    <property type="entry name" value="NYN"/>
</dbReference>
<protein>
    <submittedName>
        <fullName evidence="2">NYN domain-containing protein</fullName>
    </submittedName>
</protein>
<reference evidence="2" key="2">
    <citation type="journal article" date="2015" name="Genome Announc.">
        <title>Draft Genome Sequence of Filamentous Marine Cyanobacterium Lyngbya confervoides Strain BDU141951.</title>
        <authorList>
            <person name="Chandrababunaidu M.M."/>
            <person name="Sen D."/>
            <person name="Tripathy S."/>
        </authorList>
    </citation>
    <scope>NUCLEOTIDE SEQUENCE</scope>
    <source>
        <strain evidence="2">BDU141951</strain>
    </source>
</reference>
<dbReference type="GO" id="GO:0004540">
    <property type="term" value="F:RNA nuclease activity"/>
    <property type="evidence" value="ECO:0007669"/>
    <property type="project" value="InterPro"/>
</dbReference>
<sequence length="457" mass="51204">MSKRHPLFDIDTVNDPAANHDRYEAIAAKLSDALIQIQAAHPDWVQARYRLRSLAANRAKLVQKFVELLQGAANANVASDQVLELLAKLLEPVVNETQFYQQVRHLVATELSSSIVPLREQSLIWQPELELATQSAAKNENAIAILLLDAENIDLNQEAEAWLETHCNYPMTLKFAFGNWKTLGDRDAQLHRRGYQLLHVPKGKNHADDKMTIIGSSILVHFPNIKAAIVGSNDNDLENLRHTLRFQGLDVSLLQRHQQTLKLINCKTKESTTLTLLAATPMPSVEQGIQYCQTYLANAEAPKILISQLSSDFSRDLGFPISTFVKHHQLGKTPKAFFQKSTRFKVTAGHNASQWYVSNCAQFSSENTDTDNSQSQKFTISTLRRVCVGIAKALIQKQSGSAVSIGLLAITFRQQHGQPIKTVLKQLKLGQSLPEFLQTCNGLELRQEKLEWMITLL</sequence>
<dbReference type="EMBL" id="JTHE02000003">
    <property type="protein sequence ID" value="NEV67536.1"/>
    <property type="molecule type" value="Genomic_DNA"/>
</dbReference>
<reference evidence="2" key="1">
    <citation type="submission" date="2014-11" db="EMBL/GenBank/DDBJ databases">
        <authorList>
            <person name="Malar M.C."/>
            <person name="Sen D."/>
            <person name="Tripathy S."/>
        </authorList>
    </citation>
    <scope>NUCLEOTIDE SEQUENCE</scope>
    <source>
        <strain evidence="2">BDU141951</strain>
    </source>
</reference>
<dbReference type="AlphaFoldDB" id="A0A8T6QRR0"/>
<evidence type="ECO:0000259" key="1">
    <source>
        <dbReference type="Pfam" id="PF01936"/>
    </source>
</evidence>
<comment type="caution">
    <text evidence="2">The sequence shown here is derived from an EMBL/GenBank/DDBJ whole genome shotgun (WGS) entry which is preliminary data.</text>
</comment>
<organism evidence="2">
    <name type="scientific">Lyngbya confervoides BDU141951</name>
    <dbReference type="NCBI Taxonomy" id="1574623"/>
    <lineage>
        <taxon>Bacteria</taxon>
        <taxon>Bacillati</taxon>
        <taxon>Cyanobacteriota</taxon>
        <taxon>Cyanophyceae</taxon>
        <taxon>Oscillatoriophycideae</taxon>
        <taxon>Oscillatoriales</taxon>
        <taxon>Microcoleaceae</taxon>
        <taxon>Lyngbya</taxon>
    </lineage>
</organism>
<proteinExistence type="predicted"/>
<accession>A0A8T6QRR0</accession>
<gene>
    <name evidence="2" type="ORF">QQ91_010445</name>
</gene>
<feature type="domain" description="NYN" evidence="1">
    <location>
        <begin position="146"/>
        <end position="265"/>
    </location>
</feature>